<protein>
    <submittedName>
        <fullName evidence="1">Uncharacterized protein</fullName>
    </submittedName>
</protein>
<dbReference type="Proteomes" id="UP000034893">
    <property type="component" value="Unassembled WGS sequence"/>
</dbReference>
<evidence type="ECO:0000313" key="1">
    <source>
        <dbReference type="EMBL" id="KKQ89975.1"/>
    </source>
</evidence>
<sequence length="71" mass="8363">MEESRHERFKRLATLRTNAVLEKLRLLGNLSSKTNYEYTEEELSKIFAAIDAQLRMIKALFSGKKKKEFKL</sequence>
<reference evidence="1 2" key="1">
    <citation type="journal article" date="2015" name="Nature">
        <title>rRNA introns, odd ribosomes, and small enigmatic genomes across a large radiation of phyla.</title>
        <authorList>
            <person name="Brown C.T."/>
            <person name="Hug L.A."/>
            <person name="Thomas B.C."/>
            <person name="Sharon I."/>
            <person name="Castelle C.J."/>
            <person name="Singh A."/>
            <person name="Wilkins M.J."/>
            <person name="Williams K.H."/>
            <person name="Banfield J.F."/>
        </authorList>
    </citation>
    <scope>NUCLEOTIDE SEQUENCE [LARGE SCALE GENOMIC DNA]</scope>
</reference>
<comment type="caution">
    <text evidence="1">The sequence shown here is derived from an EMBL/GenBank/DDBJ whole genome shotgun (WGS) entry which is preliminary data.</text>
</comment>
<proteinExistence type="predicted"/>
<dbReference type="AlphaFoldDB" id="A0A0G0LPS3"/>
<dbReference type="EMBL" id="LBVP01000004">
    <property type="protein sequence ID" value="KKQ89975.1"/>
    <property type="molecule type" value="Genomic_DNA"/>
</dbReference>
<gene>
    <name evidence="1" type="ORF">UT12_C0004G0005</name>
</gene>
<name>A0A0G0LPS3_9BACT</name>
<organism evidence="1 2">
    <name type="scientific">Candidatus Curtissbacteria bacterium GW2011_GWC2_38_9</name>
    <dbReference type="NCBI Taxonomy" id="1618414"/>
    <lineage>
        <taxon>Bacteria</taxon>
        <taxon>Candidatus Curtissiibacteriota</taxon>
    </lineage>
</organism>
<evidence type="ECO:0000313" key="2">
    <source>
        <dbReference type="Proteomes" id="UP000034893"/>
    </source>
</evidence>
<accession>A0A0G0LPS3</accession>